<reference evidence="2" key="1">
    <citation type="submission" date="2014-09" db="EMBL/GenBank/DDBJ databases">
        <authorList>
            <person name="Magalhaes I.L.F."/>
            <person name="Oliveira U."/>
            <person name="Santos F.R."/>
            <person name="Vidigal T.H.D.A."/>
            <person name="Brescovit A.D."/>
            <person name="Santos A.J."/>
        </authorList>
    </citation>
    <scope>NUCLEOTIDE SEQUENCE</scope>
    <source>
        <tissue evidence="2">Shoot tissue taken approximately 20 cm above the soil surface</tissue>
    </source>
</reference>
<dbReference type="AlphaFoldDB" id="A0A0A8YX43"/>
<accession>A0A0A8YX43</accession>
<reference evidence="2" key="2">
    <citation type="journal article" date="2015" name="Data Brief">
        <title>Shoot transcriptome of the giant reed, Arundo donax.</title>
        <authorList>
            <person name="Barrero R.A."/>
            <person name="Guerrero F.D."/>
            <person name="Moolhuijzen P."/>
            <person name="Goolsby J.A."/>
            <person name="Tidwell J."/>
            <person name="Bellgard S.E."/>
            <person name="Bellgard M.I."/>
        </authorList>
    </citation>
    <scope>NUCLEOTIDE SEQUENCE</scope>
    <source>
        <tissue evidence="2">Shoot tissue taken approximately 20 cm above the soil surface</tissue>
    </source>
</reference>
<evidence type="ECO:0000313" key="2">
    <source>
        <dbReference type="EMBL" id="JAD31121.1"/>
    </source>
</evidence>
<dbReference type="EMBL" id="GBRH01266774">
    <property type="protein sequence ID" value="JAD31121.1"/>
    <property type="molecule type" value="Transcribed_RNA"/>
</dbReference>
<feature type="region of interest" description="Disordered" evidence="1">
    <location>
        <begin position="1"/>
        <end position="50"/>
    </location>
</feature>
<sequence length="59" mass="6707">MAILRAPPRPPLAGERRRMRRSIEREGGAGEKGGSQCQVGSCVQREEKKKQELCFRDYC</sequence>
<protein>
    <submittedName>
        <fullName evidence="2">Uncharacterized protein</fullName>
    </submittedName>
</protein>
<proteinExistence type="predicted"/>
<organism evidence="2">
    <name type="scientific">Arundo donax</name>
    <name type="common">Giant reed</name>
    <name type="synonym">Donax arundinaceus</name>
    <dbReference type="NCBI Taxonomy" id="35708"/>
    <lineage>
        <taxon>Eukaryota</taxon>
        <taxon>Viridiplantae</taxon>
        <taxon>Streptophyta</taxon>
        <taxon>Embryophyta</taxon>
        <taxon>Tracheophyta</taxon>
        <taxon>Spermatophyta</taxon>
        <taxon>Magnoliopsida</taxon>
        <taxon>Liliopsida</taxon>
        <taxon>Poales</taxon>
        <taxon>Poaceae</taxon>
        <taxon>PACMAD clade</taxon>
        <taxon>Arundinoideae</taxon>
        <taxon>Arundineae</taxon>
        <taxon>Arundo</taxon>
    </lineage>
</organism>
<name>A0A0A8YX43_ARUDO</name>
<evidence type="ECO:0000256" key="1">
    <source>
        <dbReference type="SAM" id="MobiDB-lite"/>
    </source>
</evidence>